<accession>A0A8T0B9L1</accession>
<reference evidence="1" key="1">
    <citation type="submission" date="2020-08" db="EMBL/GenBank/DDBJ databases">
        <title>Chromosome-level assembly of Southern catfish (Silurus meridionalis) provides insights into visual adaptation to the nocturnal and benthic lifestyles.</title>
        <authorList>
            <person name="Zhang Y."/>
            <person name="Wang D."/>
            <person name="Peng Z."/>
        </authorList>
    </citation>
    <scope>NUCLEOTIDE SEQUENCE</scope>
    <source>
        <strain evidence="1">SWU-2019-XX</strain>
        <tissue evidence="1">Muscle</tissue>
    </source>
</reference>
<sequence length="171" mass="19636">GKRNGAGMILKEEFSKSVVEVKKVSDRVMNVKLEVEGVMINVISAYALQVGCEMEEIEKFWSELDEVVEGVPREDQLVIGADFNGHVGEGNSGNEKVMGRYGFKERNVKLYEEVRCVREDSDHKYTSKLCKSYLFKKECDGELHQMTWPPQSPDLQPVDLVWDKFEQRVEK</sequence>
<dbReference type="PANTHER" id="PTHR23227">
    <property type="entry name" value="BUCENTAUR RELATED"/>
    <property type="match status" value="1"/>
</dbReference>
<proteinExistence type="predicted"/>
<evidence type="ECO:0000313" key="1">
    <source>
        <dbReference type="EMBL" id="KAF7703475.1"/>
    </source>
</evidence>
<organism evidence="1 2">
    <name type="scientific">Silurus meridionalis</name>
    <name type="common">Southern catfish</name>
    <name type="synonym">Silurus soldatovi meridionalis</name>
    <dbReference type="NCBI Taxonomy" id="175797"/>
    <lineage>
        <taxon>Eukaryota</taxon>
        <taxon>Metazoa</taxon>
        <taxon>Chordata</taxon>
        <taxon>Craniata</taxon>
        <taxon>Vertebrata</taxon>
        <taxon>Euteleostomi</taxon>
        <taxon>Actinopterygii</taxon>
        <taxon>Neopterygii</taxon>
        <taxon>Teleostei</taxon>
        <taxon>Ostariophysi</taxon>
        <taxon>Siluriformes</taxon>
        <taxon>Siluridae</taxon>
        <taxon>Silurus</taxon>
    </lineage>
</organism>
<dbReference type="Gene3D" id="3.60.10.10">
    <property type="entry name" value="Endonuclease/exonuclease/phosphatase"/>
    <property type="match status" value="1"/>
</dbReference>
<evidence type="ECO:0000313" key="2">
    <source>
        <dbReference type="Proteomes" id="UP000606274"/>
    </source>
</evidence>
<protein>
    <recommendedName>
        <fullName evidence="3">Craniofacial development protein 2-like</fullName>
    </recommendedName>
</protein>
<feature type="non-terminal residue" evidence="1">
    <location>
        <position position="1"/>
    </location>
</feature>
<dbReference type="PANTHER" id="PTHR23227:SF83">
    <property type="entry name" value="ENDONUCLEASE_EXONUCLEASE_PHOSPHATASE DOMAIN-CONTAINING PROTEIN"/>
    <property type="match status" value="1"/>
</dbReference>
<dbReference type="AlphaFoldDB" id="A0A8T0B9L1"/>
<gene>
    <name evidence="1" type="ORF">HF521_022482</name>
</gene>
<keyword evidence="2" id="KW-1185">Reference proteome</keyword>
<dbReference type="InterPro" id="IPR027124">
    <property type="entry name" value="Swc5/CFDP1/2"/>
</dbReference>
<evidence type="ECO:0008006" key="3">
    <source>
        <dbReference type="Google" id="ProtNLM"/>
    </source>
</evidence>
<dbReference type="Proteomes" id="UP000606274">
    <property type="component" value="Unassembled WGS sequence"/>
</dbReference>
<dbReference type="InterPro" id="IPR036691">
    <property type="entry name" value="Endo/exonu/phosph_ase_sf"/>
</dbReference>
<name>A0A8T0B9L1_SILME</name>
<comment type="caution">
    <text evidence="1">The sequence shown here is derived from an EMBL/GenBank/DDBJ whole genome shotgun (WGS) entry which is preliminary data.</text>
</comment>
<dbReference type="EMBL" id="JABFDY010000009">
    <property type="protein sequence ID" value="KAF7703475.1"/>
    <property type="molecule type" value="Genomic_DNA"/>
</dbReference>